<protein>
    <submittedName>
        <fullName evidence="1">Uncharacterized protein</fullName>
    </submittedName>
</protein>
<accession>A0A379AV93</accession>
<evidence type="ECO:0000313" key="3">
    <source>
        <dbReference type="Proteomes" id="UP000255113"/>
    </source>
</evidence>
<reference evidence="2 4" key="2">
    <citation type="submission" date="2019-03" db="EMBL/GenBank/DDBJ databases">
        <title>Genomic Encyclopedia of Type Strains, Phase IV (KMG-IV): sequencing the most valuable type-strain genomes for metagenomic binning, comparative biology and taxonomic classification.</title>
        <authorList>
            <person name="Goeker M."/>
        </authorList>
    </citation>
    <scope>NUCLEOTIDE SEQUENCE [LARGE SCALE GENOMIC DNA]</scope>
    <source>
        <strain evidence="2 4">DSM 17481</strain>
    </source>
</reference>
<gene>
    <name evidence="2" type="ORF">EV689_105123</name>
    <name evidence="1" type="ORF">NCTC11188_00608</name>
</gene>
<evidence type="ECO:0000313" key="2">
    <source>
        <dbReference type="EMBL" id="TDP28577.1"/>
    </source>
</evidence>
<evidence type="ECO:0000313" key="4">
    <source>
        <dbReference type="Proteomes" id="UP000294683"/>
    </source>
</evidence>
<sequence>MHKPEPKDDFDIVHCQDDLCWMYIPDYRGQIYYNTVTGEPITINELSKTPKNLTALKPLDKTCKWDGEKWILDKNKRNSPQQRQQIRNANAINTKHDDRCVNGGSYVSAIPKRGIRTKKPCDTSRNQS</sequence>
<dbReference type="AlphaFoldDB" id="A0A379AV93"/>
<dbReference type="Proteomes" id="UP000294683">
    <property type="component" value="Unassembled WGS sequence"/>
</dbReference>
<evidence type="ECO:0000313" key="1">
    <source>
        <dbReference type="EMBL" id="SUB26267.1"/>
    </source>
</evidence>
<dbReference type="EMBL" id="SNXJ01000005">
    <property type="protein sequence ID" value="TDP28577.1"/>
    <property type="molecule type" value="Genomic_DNA"/>
</dbReference>
<dbReference type="EMBL" id="UGSQ01000003">
    <property type="protein sequence ID" value="SUB26267.1"/>
    <property type="molecule type" value="Genomic_DNA"/>
</dbReference>
<name>A0A379AV93_AVIGA</name>
<dbReference type="Proteomes" id="UP000255113">
    <property type="component" value="Unassembled WGS sequence"/>
</dbReference>
<keyword evidence="4" id="KW-1185">Reference proteome</keyword>
<organism evidence="1 3">
    <name type="scientific">Avibacterium gallinarum</name>
    <name type="common">Pasteurella gallinarum</name>
    <dbReference type="NCBI Taxonomy" id="755"/>
    <lineage>
        <taxon>Bacteria</taxon>
        <taxon>Pseudomonadati</taxon>
        <taxon>Pseudomonadota</taxon>
        <taxon>Gammaproteobacteria</taxon>
        <taxon>Pasteurellales</taxon>
        <taxon>Pasteurellaceae</taxon>
        <taxon>Avibacterium</taxon>
    </lineage>
</organism>
<reference evidence="1 3" key="1">
    <citation type="submission" date="2018-06" db="EMBL/GenBank/DDBJ databases">
        <authorList>
            <consortium name="Pathogen Informatics"/>
            <person name="Doyle S."/>
        </authorList>
    </citation>
    <scope>NUCLEOTIDE SEQUENCE [LARGE SCALE GENOMIC DNA]</scope>
    <source>
        <strain evidence="1 3">NCTC11188</strain>
    </source>
</reference>
<dbReference type="RefSeq" id="WP_103852511.1">
    <property type="nucleotide sequence ID" value="NZ_PQVJ01000001.1"/>
</dbReference>
<proteinExistence type="predicted"/>